<evidence type="ECO:0000313" key="2">
    <source>
        <dbReference type="Proteomes" id="UP000015105"/>
    </source>
</evidence>
<reference evidence="2" key="1">
    <citation type="journal article" date="2014" name="Science">
        <title>Ancient hybridizations among the ancestral genomes of bread wheat.</title>
        <authorList>
            <consortium name="International Wheat Genome Sequencing Consortium,"/>
            <person name="Marcussen T."/>
            <person name="Sandve S.R."/>
            <person name="Heier L."/>
            <person name="Spannagl M."/>
            <person name="Pfeifer M."/>
            <person name="Jakobsen K.S."/>
            <person name="Wulff B.B."/>
            <person name="Steuernagel B."/>
            <person name="Mayer K.F."/>
            <person name="Olsen O.A."/>
        </authorList>
    </citation>
    <scope>NUCLEOTIDE SEQUENCE [LARGE SCALE GENOMIC DNA]</scope>
    <source>
        <strain evidence="2">cv. AL8/78</strain>
    </source>
</reference>
<organism evidence="1 2">
    <name type="scientific">Aegilops tauschii subsp. strangulata</name>
    <name type="common">Goatgrass</name>
    <dbReference type="NCBI Taxonomy" id="200361"/>
    <lineage>
        <taxon>Eukaryota</taxon>
        <taxon>Viridiplantae</taxon>
        <taxon>Streptophyta</taxon>
        <taxon>Embryophyta</taxon>
        <taxon>Tracheophyta</taxon>
        <taxon>Spermatophyta</taxon>
        <taxon>Magnoliopsida</taxon>
        <taxon>Liliopsida</taxon>
        <taxon>Poales</taxon>
        <taxon>Poaceae</taxon>
        <taxon>BOP clade</taxon>
        <taxon>Pooideae</taxon>
        <taxon>Triticodae</taxon>
        <taxon>Triticeae</taxon>
        <taxon>Triticinae</taxon>
        <taxon>Aegilops</taxon>
    </lineage>
</organism>
<keyword evidence="2" id="KW-1185">Reference proteome</keyword>
<reference evidence="1" key="3">
    <citation type="journal article" date="2017" name="Nature">
        <title>Genome sequence of the progenitor of the wheat D genome Aegilops tauschii.</title>
        <authorList>
            <person name="Luo M.C."/>
            <person name="Gu Y.Q."/>
            <person name="Puiu D."/>
            <person name="Wang H."/>
            <person name="Twardziok S.O."/>
            <person name="Deal K.R."/>
            <person name="Huo N."/>
            <person name="Zhu T."/>
            <person name="Wang L."/>
            <person name="Wang Y."/>
            <person name="McGuire P.E."/>
            <person name="Liu S."/>
            <person name="Long H."/>
            <person name="Ramasamy R.K."/>
            <person name="Rodriguez J.C."/>
            <person name="Van S.L."/>
            <person name="Yuan L."/>
            <person name="Wang Z."/>
            <person name="Xia Z."/>
            <person name="Xiao L."/>
            <person name="Anderson O.D."/>
            <person name="Ouyang S."/>
            <person name="Liang Y."/>
            <person name="Zimin A.V."/>
            <person name="Pertea G."/>
            <person name="Qi P."/>
            <person name="Bennetzen J.L."/>
            <person name="Dai X."/>
            <person name="Dawson M.W."/>
            <person name="Muller H.G."/>
            <person name="Kugler K."/>
            <person name="Rivarola-Duarte L."/>
            <person name="Spannagl M."/>
            <person name="Mayer K.F.X."/>
            <person name="Lu F.H."/>
            <person name="Bevan M.W."/>
            <person name="Leroy P."/>
            <person name="Li P."/>
            <person name="You F.M."/>
            <person name="Sun Q."/>
            <person name="Liu Z."/>
            <person name="Lyons E."/>
            <person name="Wicker T."/>
            <person name="Salzberg S.L."/>
            <person name="Devos K.M."/>
            <person name="Dvorak J."/>
        </authorList>
    </citation>
    <scope>NUCLEOTIDE SEQUENCE [LARGE SCALE GENOMIC DNA]</scope>
    <source>
        <strain evidence="1">cv. AL8/78</strain>
    </source>
</reference>
<protein>
    <submittedName>
        <fullName evidence="1">Uncharacterized protein</fullName>
    </submittedName>
</protein>
<dbReference type="Gramene" id="AET4Gv20331200.14">
    <property type="protein sequence ID" value="AET4Gv20331200.14"/>
    <property type="gene ID" value="AET4Gv20331200"/>
</dbReference>
<accession>A0A453HWF9</accession>
<sequence length="95" mass="10630">RWLRFILLWFACSSPLLWIRRANFACLPLFHSCAVWYDFLLSLASSLGSVSPSHRGCTISSVAASFDSSWFSSFLSTTCVRILLSVSSVSCCLPW</sequence>
<dbReference type="EnsemblPlants" id="AET4Gv20331200.14">
    <property type="protein sequence ID" value="AET4Gv20331200.14"/>
    <property type="gene ID" value="AET4Gv20331200"/>
</dbReference>
<proteinExistence type="predicted"/>
<dbReference type="Proteomes" id="UP000015105">
    <property type="component" value="Chromosome 4D"/>
</dbReference>
<evidence type="ECO:0000313" key="1">
    <source>
        <dbReference type="EnsemblPlants" id="AET4Gv20331200.14"/>
    </source>
</evidence>
<name>A0A453HWF9_AEGTS</name>
<reference evidence="1" key="5">
    <citation type="journal article" date="2021" name="G3 (Bethesda)">
        <title>Aegilops tauschii genome assembly Aet v5.0 features greater sequence contiguity and improved annotation.</title>
        <authorList>
            <person name="Wang L."/>
            <person name="Zhu T."/>
            <person name="Rodriguez J.C."/>
            <person name="Deal K.R."/>
            <person name="Dubcovsky J."/>
            <person name="McGuire P.E."/>
            <person name="Lux T."/>
            <person name="Spannagl M."/>
            <person name="Mayer K.F.X."/>
            <person name="Baldrich P."/>
            <person name="Meyers B.C."/>
            <person name="Huo N."/>
            <person name="Gu Y.Q."/>
            <person name="Zhou H."/>
            <person name="Devos K.M."/>
            <person name="Bennetzen J.L."/>
            <person name="Unver T."/>
            <person name="Budak H."/>
            <person name="Gulick P.J."/>
            <person name="Galiba G."/>
            <person name="Kalapos B."/>
            <person name="Nelson D.R."/>
            <person name="Li P."/>
            <person name="You F.M."/>
            <person name="Luo M.C."/>
            <person name="Dvorak J."/>
        </authorList>
    </citation>
    <scope>NUCLEOTIDE SEQUENCE [LARGE SCALE GENOMIC DNA]</scope>
    <source>
        <strain evidence="1">cv. AL8/78</strain>
    </source>
</reference>
<reference evidence="2" key="2">
    <citation type="journal article" date="2017" name="Nat. Plants">
        <title>The Aegilops tauschii genome reveals multiple impacts of transposons.</title>
        <authorList>
            <person name="Zhao G."/>
            <person name="Zou C."/>
            <person name="Li K."/>
            <person name="Wang K."/>
            <person name="Li T."/>
            <person name="Gao L."/>
            <person name="Zhang X."/>
            <person name="Wang H."/>
            <person name="Yang Z."/>
            <person name="Liu X."/>
            <person name="Jiang W."/>
            <person name="Mao L."/>
            <person name="Kong X."/>
            <person name="Jiao Y."/>
            <person name="Jia J."/>
        </authorList>
    </citation>
    <scope>NUCLEOTIDE SEQUENCE [LARGE SCALE GENOMIC DNA]</scope>
    <source>
        <strain evidence="2">cv. AL8/78</strain>
    </source>
</reference>
<reference evidence="1" key="4">
    <citation type="submission" date="2019-03" db="UniProtKB">
        <authorList>
            <consortium name="EnsemblPlants"/>
        </authorList>
    </citation>
    <scope>IDENTIFICATION</scope>
</reference>
<dbReference type="AlphaFoldDB" id="A0A453HWF9"/>